<dbReference type="PANTHER" id="PTHR42695">
    <property type="entry name" value="GLUTAMINE AMIDOTRANSFERASE YLR126C-RELATED"/>
    <property type="match status" value="1"/>
</dbReference>
<dbReference type="PROSITE" id="PS51273">
    <property type="entry name" value="GATASE_TYPE_1"/>
    <property type="match status" value="1"/>
</dbReference>
<dbReference type="RefSeq" id="WP_289828533.1">
    <property type="nucleotide sequence ID" value="NZ_JAUEDK010000004.1"/>
</dbReference>
<feature type="domain" description="Glutamine amidotransferase" evidence="1">
    <location>
        <begin position="17"/>
        <end position="188"/>
    </location>
</feature>
<comment type="caution">
    <text evidence="2">The sequence shown here is derived from an EMBL/GenBank/DDBJ whole genome shotgun (WGS) entry which is preliminary data.</text>
</comment>
<dbReference type="EMBL" id="JAUEDK010000004">
    <property type="protein sequence ID" value="MDN0073984.1"/>
    <property type="molecule type" value="Genomic_DNA"/>
</dbReference>
<evidence type="ECO:0000313" key="3">
    <source>
        <dbReference type="Proteomes" id="UP001168540"/>
    </source>
</evidence>
<dbReference type="InterPro" id="IPR017926">
    <property type="entry name" value="GATASE"/>
</dbReference>
<organism evidence="2 3">
    <name type="scientific">Crenobacter oryzisoli</name>
    <dbReference type="NCBI Taxonomy" id="3056844"/>
    <lineage>
        <taxon>Bacteria</taxon>
        <taxon>Pseudomonadati</taxon>
        <taxon>Pseudomonadota</taxon>
        <taxon>Betaproteobacteria</taxon>
        <taxon>Neisseriales</taxon>
        <taxon>Neisseriaceae</taxon>
        <taxon>Crenobacter</taxon>
    </lineage>
</organism>
<name>A0ABT7XJL2_9NEIS</name>
<proteinExistence type="predicted"/>
<evidence type="ECO:0000313" key="2">
    <source>
        <dbReference type="EMBL" id="MDN0073984.1"/>
    </source>
</evidence>
<evidence type="ECO:0000259" key="1">
    <source>
        <dbReference type="Pfam" id="PF00117"/>
    </source>
</evidence>
<dbReference type="InterPro" id="IPR029062">
    <property type="entry name" value="Class_I_gatase-like"/>
</dbReference>
<dbReference type="Gene3D" id="3.40.50.880">
    <property type="match status" value="1"/>
</dbReference>
<dbReference type="SUPFAM" id="SSF52317">
    <property type="entry name" value="Class I glutamine amidotransferase-like"/>
    <property type="match status" value="1"/>
</dbReference>
<dbReference type="NCBIfam" id="NF005458">
    <property type="entry name" value="PRK07053.1"/>
    <property type="match status" value="1"/>
</dbReference>
<reference evidence="2" key="1">
    <citation type="submission" date="2023-06" db="EMBL/GenBank/DDBJ databases">
        <authorList>
            <person name="Zhang S."/>
        </authorList>
    </citation>
    <scope>NUCLEOTIDE SEQUENCE</scope>
    <source>
        <strain evidence="2">SG2303</strain>
    </source>
</reference>
<protein>
    <submittedName>
        <fullName evidence="2">Glutamine amidotransferase</fullName>
    </submittedName>
</protein>
<dbReference type="Pfam" id="PF00117">
    <property type="entry name" value="GATase"/>
    <property type="match status" value="1"/>
</dbReference>
<dbReference type="CDD" id="cd01741">
    <property type="entry name" value="GATase1_1"/>
    <property type="match status" value="1"/>
</dbReference>
<dbReference type="Proteomes" id="UP001168540">
    <property type="component" value="Unassembled WGS sequence"/>
</dbReference>
<dbReference type="PANTHER" id="PTHR42695:SF5">
    <property type="entry name" value="GLUTAMINE AMIDOTRANSFERASE YLR126C-RELATED"/>
    <property type="match status" value="1"/>
</dbReference>
<accession>A0ABT7XJL2</accession>
<gene>
    <name evidence="2" type="ORF">QU481_03630</name>
</gene>
<dbReference type="InterPro" id="IPR044992">
    <property type="entry name" value="ChyE-like"/>
</dbReference>
<sequence>MKHALILRHQLFEHAGSLAAVLAARGFAVEYVEVPLADLSSLDVVSPDLLVLLGGPVGVYESDLYPFLAEELSLAEQRIAVQKPVIGICLGAQILARALGAQVGPGRGKEIGWLPIDYASEAASTPLRLLAEAPQLLHWHGDVFTLPEGARSLASTALTPLQIFDYQGFLLGFQCHPEVLAGEFEAWLVGNALEIAQEGLDPVALRVQARRYGPALQEAASRCFAQWLAERNL</sequence>
<keyword evidence="3" id="KW-1185">Reference proteome</keyword>
<keyword evidence="2" id="KW-0315">Glutamine amidotransferase</keyword>